<evidence type="ECO:0000313" key="7">
    <source>
        <dbReference type="Proteomes" id="UP000066737"/>
    </source>
</evidence>
<keyword evidence="4 6" id="KW-0067">ATP-binding</keyword>
<accession>A0A0U5H0D1</accession>
<proteinExistence type="inferred from homology"/>
<dbReference type="CDD" id="cd03230">
    <property type="entry name" value="ABC_DR_subfamily_A"/>
    <property type="match status" value="1"/>
</dbReference>
<reference evidence="7" key="1">
    <citation type="journal article" date="2016" name="Environ. Microbiol.">
        <title>The complete genome of a viable archaeum isolated from 123-million-year-old rock salt.</title>
        <authorList>
            <person name="Jaakkola S.T."/>
            <person name="Pfeiffer F."/>
            <person name="Ravantti J.J."/>
            <person name="Guo Q."/>
            <person name="Liu Y."/>
            <person name="Chen X."/>
            <person name="Ma H."/>
            <person name="Yang C."/>
            <person name="Oksanen H.M."/>
            <person name="Bamford D.H."/>
        </authorList>
    </citation>
    <scope>NUCLEOTIDE SEQUENCE</scope>
    <source>
        <strain evidence="7">JI20-1</strain>
    </source>
</reference>
<dbReference type="EMBL" id="LN831302">
    <property type="protein sequence ID" value="CQH44303.1"/>
    <property type="molecule type" value="Genomic_DNA"/>
</dbReference>
<name>A0A0U5H0D1_9EURY</name>
<dbReference type="KEGG" id="hhb:Hhub_1044"/>
<evidence type="ECO:0000256" key="4">
    <source>
        <dbReference type="ARBA" id="ARBA00022840"/>
    </source>
</evidence>
<dbReference type="PROSITE" id="PS50893">
    <property type="entry name" value="ABC_TRANSPORTER_2"/>
    <property type="match status" value="1"/>
</dbReference>
<dbReference type="GO" id="GO:0005524">
    <property type="term" value="F:ATP binding"/>
    <property type="evidence" value="ECO:0007669"/>
    <property type="project" value="UniProtKB-KW"/>
</dbReference>
<gene>
    <name evidence="6" type="primary">nosF1</name>
    <name evidence="6" type="ORF">HHUB_1044</name>
</gene>
<dbReference type="SMART" id="SM00382">
    <property type="entry name" value="AAA"/>
    <property type="match status" value="1"/>
</dbReference>
<organism evidence="6 7">
    <name type="scientific">Halobacterium hubeiense</name>
    <dbReference type="NCBI Taxonomy" id="1407499"/>
    <lineage>
        <taxon>Archaea</taxon>
        <taxon>Methanobacteriati</taxon>
        <taxon>Methanobacteriota</taxon>
        <taxon>Stenosarchaea group</taxon>
        <taxon>Halobacteria</taxon>
        <taxon>Halobacteriales</taxon>
        <taxon>Halobacteriaceae</taxon>
        <taxon>Halobacterium</taxon>
    </lineage>
</organism>
<comment type="similarity">
    <text evidence="1">Belongs to the ABC transporter superfamily.</text>
</comment>
<dbReference type="STRING" id="1407499.HHUB_1044"/>
<dbReference type="Pfam" id="PF00005">
    <property type="entry name" value="ABC_tran"/>
    <property type="match status" value="1"/>
</dbReference>
<evidence type="ECO:0000256" key="1">
    <source>
        <dbReference type="ARBA" id="ARBA00005417"/>
    </source>
</evidence>
<dbReference type="SUPFAM" id="SSF52540">
    <property type="entry name" value="P-loop containing nucleoside triphosphate hydrolases"/>
    <property type="match status" value="1"/>
</dbReference>
<dbReference type="InterPro" id="IPR003593">
    <property type="entry name" value="AAA+_ATPase"/>
</dbReference>
<dbReference type="GO" id="GO:0016887">
    <property type="term" value="F:ATP hydrolysis activity"/>
    <property type="evidence" value="ECO:0007669"/>
    <property type="project" value="InterPro"/>
</dbReference>
<dbReference type="InterPro" id="IPR027417">
    <property type="entry name" value="P-loop_NTPase"/>
</dbReference>
<feature type="domain" description="ABC transporter" evidence="5">
    <location>
        <begin position="6"/>
        <end position="236"/>
    </location>
</feature>
<evidence type="ECO:0000256" key="2">
    <source>
        <dbReference type="ARBA" id="ARBA00022448"/>
    </source>
</evidence>
<dbReference type="Gene3D" id="3.40.50.300">
    <property type="entry name" value="P-loop containing nucleotide triphosphate hydrolases"/>
    <property type="match status" value="1"/>
</dbReference>
<dbReference type="InterPro" id="IPR003439">
    <property type="entry name" value="ABC_transporter-like_ATP-bd"/>
</dbReference>
<dbReference type="PANTHER" id="PTHR43335">
    <property type="entry name" value="ABC TRANSPORTER, ATP-BINDING PROTEIN"/>
    <property type="match status" value="1"/>
</dbReference>
<dbReference type="Proteomes" id="UP000066737">
    <property type="component" value="Chromosome I"/>
</dbReference>
<dbReference type="PANTHER" id="PTHR43335:SF11">
    <property type="entry name" value="ABC TRANSPORTER RELATED"/>
    <property type="match status" value="1"/>
</dbReference>
<dbReference type="RefSeq" id="WP_059055127.1">
    <property type="nucleotide sequence ID" value="NZ_CEML01000001.1"/>
</dbReference>
<dbReference type="AlphaFoldDB" id="A0A0U5H0D1"/>
<sequence length="319" mass="32890">MSDPAIDIRDAQKSYGTVTALDGASLSVERGETLGLVGRNGAGKTTLFKLLVGHDTPDAGSVTVAGLPPSAGTALRERVGYLPEHAGFPPSLTGREVLSFHARVRGVPADARDRRVERVLRTVGLADAADRRVGGYSNGMNRRLGLATALVGDPEVLLLDEPTAGLDPAGVADFHAIVDALATETDVTVLVTSHVLPEIERLCDRVAVLEDGDISVSGSVDDLRRAAADTVSVDATVAGDADAAAGALATEDGVVRASADGARVHLDCERDAVFDALDALREVADVESVEVTEPGLDAVFREEVAAGGDVAVETGGERA</sequence>
<protein>
    <submittedName>
        <fullName evidence="6">ABC-type transport system ATP-binding protein (Probable substrate copper)</fullName>
    </submittedName>
</protein>
<evidence type="ECO:0000259" key="5">
    <source>
        <dbReference type="PROSITE" id="PS50893"/>
    </source>
</evidence>
<keyword evidence="2" id="KW-0813">Transport</keyword>
<keyword evidence="3" id="KW-0547">Nucleotide-binding</keyword>
<dbReference type="OrthoDB" id="87732at2157"/>
<evidence type="ECO:0000313" key="6">
    <source>
        <dbReference type="EMBL" id="CQH44303.1"/>
    </source>
</evidence>
<dbReference type="GeneID" id="91108492"/>
<keyword evidence="7" id="KW-1185">Reference proteome</keyword>
<evidence type="ECO:0000256" key="3">
    <source>
        <dbReference type="ARBA" id="ARBA00022741"/>
    </source>
</evidence>